<dbReference type="Pfam" id="PF04992">
    <property type="entry name" value="RNA_pol_Rpb1_6"/>
    <property type="match status" value="1"/>
</dbReference>
<dbReference type="GO" id="GO:0006351">
    <property type="term" value="P:DNA-templated transcription"/>
    <property type="evidence" value="ECO:0007669"/>
    <property type="project" value="InterPro"/>
</dbReference>
<dbReference type="GO" id="GO:0003899">
    <property type="term" value="F:DNA-directed RNA polymerase activity"/>
    <property type="evidence" value="ECO:0007669"/>
    <property type="project" value="InterPro"/>
</dbReference>
<protein>
    <submittedName>
        <fullName evidence="2">DNA-directed RNA polymerase subunit</fullName>
    </submittedName>
</protein>
<dbReference type="Proteomes" id="UP000636479">
    <property type="component" value="Unassembled WGS sequence"/>
</dbReference>
<dbReference type="EMBL" id="JACAZF010000004">
    <property type="protein sequence ID" value="KAF7307327.1"/>
    <property type="molecule type" value="Genomic_DNA"/>
</dbReference>
<dbReference type="RefSeq" id="XP_037222346.1">
    <property type="nucleotide sequence ID" value="XM_037362054.1"/>
</dbReference>
<evidence type="ECO:0000313" key="3">
    <source>
        <dbReference type="Proteomes" id="UP000636479"/>
    </source>
</evidence>
<dbReference type="GO" id="GO:0000428">
    <property type="term" value="C:DNA-directed RNA polymerase complex"/>
    <property type="evidence" value="ECO:0007669"/>
    <property type="project" value="UniProtKB-KW"/>
</dbReference>
<keyword evidence="2" id="KW-0240">DNA-directed RNA polymerase</keyword>
<dbReference type="AlphaFoldDB" id="A0A8H6SYX3"/>
<name>A0A8H6SYX3_9AGAR</name>
<dbReference type="Gene3D" id="6.20.50.80">
    <property type="match status" value="1"/>
</dbReference>
<comment type="caution">
    <text evidence="2">The sequence shown here is derived from an EMBL/GenBank/DDBJ whole genome shotgun (WGS) entry which is preliminary data.</text>
</comment>
<evidence type="ECO:0000313" key="2">
    <source>
        <dbReference type="EMBL" id="KAF7307327.1"/>
    </source>
</evidence>
<accession>A0A8H6SYX3</accession>
<sequence length="177" mass="20284">MQEAFVIKKDAIRPANAFPSSTSPCPALFIPSLGDLIQFVYGEDGMDGAFIEKQDIAIFAMDDEKFRHNYRVDVTDEKGGFMGVLQLGLDDSSLELLAKLDEEYAQLSDDRNLLRTFIFPRADNTTNFYLPVNMQRIIQNATQIFRIDRRQPSDLRSTFATHVHERFYLAREACCMK</sequence>
<reference evidence="2" key="1">
    <citation type="submission" date="2020-05" db="EMBL/GenBank/DDBJ databases">
        <title>Mycena genomes resolve the evolution of fungal bioluminescence.</title>
        <authorList>
            <person name="Tsai I.J."/>
        </authorList>
    </citation>
    <scope>NUCLEOTIDE SEQUENCE</scope>
    <source>
        <strain evidence="2">171206Taipei</strain>
    </source>
</reference>
<dbReference type="SUPFAM" id="SSF64484">
    <property type="entry name" value="beta and beta-prime subunits of DNA dependent RNA-polymerase"/>
    <property type="match status" value="1"/>
</dbReference>
<feature type="domain" description="RNA polymerase Rpb1" evidence="1">
    <location>
        <begin position="46"/>
        <end position="156"/>
    </location>
</feature>
<dbReference type="InterPro" id="IPR007075">
    <property type="entry name" value="RNA_pol_Rpb1_6"/>
</dbReference>
<evidence type="ECO:0000259" key="1">
    <source>
        <dbReference type="Pfam" id="PF04992"/>
    </source>
</evidence>
<dbReference type="OrthoDB" id="270392at2759"/>
<dbReference type="GO" id="GO:0003677">
    <property type="term" value="F:DNA binding"/>
    <property type="evidence" value="ECO:0007669"/>
    <property type="project" value="InterPro"/>
</dbReference>
<keyword evidence="2" id="KW-0804">Transcription</keyword>
<organism evidence="2 3">
    <name type="scientific">Mycena indigotica</name>
    <dbReference type="NCBI Taxonomy" id="2126181"/>
    <lineage>
        <taxon>Eukaryota</taxon>
        <taxon>Fungi</taxon>
        <taxon>Dikarya</taxon>
        <taxon>Basidiomycota</taxon>
        <taxon>Agaricomycotina</taxon>
        <taxon>Agaricomycetes</taxon>
        <taxon>Agaricomycetidae</taxon>
        <taxon>Agaricales</taxon>
        <taxon>Marasmiineae</taxon>
        <taxon>Mycenaceae</taxon>
        <taxon>Mycena</taxon>
    </lineage>
</organism>
<keyword evidence="3" id="KW-1185">Reference proteome</keyword>
<gene>
    <name evidence="2" type="ORF">MIND_00526700</name>
</gene>
<proteinExistence type="predicted"/>
<dbReference type="GeneID" id="59344570"/>